<name>A0A8H4KNL9_9HYPO</name>
<reference evidence="1 2" key="1">
    <citation type="submission" date="2020-01" db="EMBL/GenBank/DDBJ databases">
        <title>Identification and distribution of gene clusters putatively required for synthesis of sphingolipid metabolism inhibitors in phylogenetically diverse species of the filamentous fungus Fusarium.</title>
        <authorList>
            <person name="Kim H.-S."/>
            <person name="Busman M."/>
            <person name="Brown D.W."/>
            <person name="Divon H."/>
            <person name="Uhlig S."/>
            <person name="Proctor R.H."/>
        </authorList>
    </citation>
    <scope>NUCLEOTIDE SEQUENCE [LARGE SCALE GENOMIC DNA]</scope>
    <source>
        <strain evidence="1 2">NRRL 20459</strain>
    </source>
</reference>
<gene>
    <name evidence="1" type="ORF">FALBO_15799</name>
</gene>
<dbReference type="AlphaFoldDB" id="A0A8H4KNL9"/>
<proteinExistence type="predicted"/>
<accession>A0A8H4KNL9</accession>
<dbReference type="Proteomes" id="UP000554235">
    <property type="component" value="Unassembled WGS sequence"/>
</dbReference>
<protein>
    <submittedName>
        <fullName evidence="1">Uncharacterized protein</fullName>
    </submittedName>
</protein>
<sequence>MIRCLDSIVIEEDNAMVSIDEGLVSANVYFRDTIPHTKQHEVISALANFLSQLFMVSSEDMNLLNALLICPLEELGNTLTAHNRLLPDEQNIPDEQIGSDEMDFETLELVEQQQRENLDPSTQSLRVQAQAQYTLHKFIPSFQARSQHISNSAKSFRITKPLTQHASVRERIRSERLQQHLLSIQSSISELPSPSAQDTLADHSGQMKVFLQEAGLNLSSEWSGSTTYHLEVKTTAGSCSEPFFVSQNQVNMMKRFDNDPNNAYVPIRVFDIDADSPGLKFYPRPWNLSLQGTLEYASAAKKGNYYDPIEDALAAAKKGICADRRHVNDSLFYCLHGTNGDIKYKAFCSKGCSNNGIGKSDSC</sequence>
<keyword evidence="2" id="KW-1185">Reference proteome</keyword>
<evidence type="ECO:0000313" key="2">
    <source>
        <dbReference type="Proteomes" id="UP000554235"/>
    </source>
</evidence>
<organism evidence="1 2">
    <name type="scientific">Fusarium albosuccineum</name>
    <dbReference type="NCBI Taxonomy" id="1237068"/>
    <lineage>
        <taxon>Eukaryota</taxon>
        <taxon>Fungi</taxon>
        <taxon>Dikarya</taxon>
        <taxon>Ascomycota</taxon>
        <taxon>Pezizomycotina</taxon>
        <taxon>Sordariomycetes</taxon>
        <taxon>Hypocreomycetidae</taxon>
        <taxon>Hypocreales</taxon>
        <taxon>Nectriaceae</taxon>
        <taxon>Fusarium</taxon>
        <taxon>Fusarium decemcellulare species complex</taxon>
    </lineage>
</organism>
<dbReference type="OrthoDB" id="4965635at2759"/>
<evidence type="ECO:0000313" key="1">
    <source>
        <dbReference type="EMBL" id="KAF4454615.1"/>
    </source>
</evidence>
<comment type="caution">
    <text evidence="1">The sequence shown here is derived from an EMBL/GenBank/DDBJ whole genome shotgun (WGS) entry which is preliminary data.</text>
</comment>
<dbReference type="EMBL" id="JAADYS010002797">
    <property type="protein sequence ID" value="KAF4454615.1"/>
    <property type="molecule type" value="Genomic_DNA"/>
</dbReference>